<dbReference type="InterPro" id="IPR050411">
    <property type="entry name" value="AlphaKG_dependent_hydroxylases"/>
</dbReference>
<keyword evidence="3" id="KW-0045">Antibiotic biosynthesis</keyword>
<accession>A0A6B3NHB9</accession>
<comment type="cofactor">
    <cofactor evidence="1">
        <name>Fe(2+)</name>
        <dbReference type="ChEBI" id="CHEBI:29033"/>
    </cofactor>
</comment>
<keyword evidence="5" id="KW-0223">Dioxygenase</keyword>
<dbReference type="InterPro" id="IPR042098">
    <property type="entry name" value="TauD-like_sf"/>
</dbReference>
<keyword evidence="2" id="KW-0560">Oxidoreductase</keyword>
<protein>
    <submittedName>
        <fullName evidence="5">TauD/TfdA family dioxygenase</fullName>
    </submittedName>
</protein>
<dbReference type="Pfam" id="PF02668">
    <property type="entry name" value="TauD"/>
    <property type="match status" value="1"/>
</dbReference>
<evidence type="ECO:0000256" key="1">
    <source>
        <dbReference type="ARBA" id="ARBA00001954"/>
    </source>
</evidence>
<comment type="caution">
    <text evidence="5">The sequence shown here is derived from an EMBL/GenBank/DDBJ whole genome shotgun (WGS) entry which is preliminary data.</text>
</comment>
<dbReference type="EMBL" id="JAAHFQ010000456">
    <property type="protein sequence ID" value="NER29942.1"/>
    <property type="molecule type" value="Genomic_DNA"/>
</dbReference>
<reference evidence="5" key="1">
    <citation type="submission" date="2019-11" db="EMBL/GenBank/DDBJ databases">
        <title>Genomic insights into an expanded diversity of filamentous marine cyanobacteria reveals the extraordinary biosynthetic potential of Moorea and Okeania.</title>
        <authorList>
            <person name="Ferreira Leao T."/>
            <person name="Wang M."/>
            <person name="Moss N."/>
            <person name="Da Silva R."/>
            <person name="Sanders J."/>
            <person name="Nurk S."/>
            <person name="Gurevich A."/>
            <person name="Humphrey G."/>
            <person name="Reher R."/>
            <person name="Zhu Q."/>
            <person name="Belda-Ferre P."/>
            <person name="Glukhov E."/>
            <person name="Rex R."/>
            <person name="Dorrestein P.C."/>
            <person name="Knight R."/>
            <person name="Pevzner P."/>
            <person name="Gerwick W.H."/>
            <person name="Gerwick L."/>
        </authorList>
    </citation>
    <scope>NUCLEOTIDE SEQUENCE</scope>
    <source>
        <strain evidence="5">SIO1C4</strain>
    </source>
</reference>
<dbReference type="InterPro" id="IPR003819">
    <property type="entry name" value="TauD/TfdA-like"/>
</dbReference>
<feature type="domain" description="TauD/TfdA-like" evidence="4">
    <location>
        <begin position="27"/>
        <end position="265"/>
    </location>
</feature>
<evidence type="ECO:0000259" key="4">
    <source>
        <dbReference type="Pfam" id="PF02668"/>
    </source>
</evidence>
<dbReference type="SUPFAM" id="SSF51197">
    <property type="entry name" value="Clavaminate synthase-like"/>
    <property type="match status" value="1"/>
</dbReference>
<dbReference type="AlphaFoldDB" id="A0A6B3NHB9"/>
<dbReference type="GO" id="GO:0051213">
    <property type="term" value="F:dioxygenase activity"/>
    <property type="evidence" value="ECO:0007669"/>
    <property type="project" value="UniProtKB-KW"/>
</dbReference>
<dbReference type="PANTHER" id="PTHR10696">
    <property type="entry name" value="GAMMA-BUTYROBETAINE HYDROXYLASE-RELATED"/>
    <property type="match status" value="1"/>
</dbReference>
<proteinExistence type="predicted"/>
<evidence type="ECO:0000256" key="2">
    <source>
        <dbReference type="ARBA" id="ARBA00023002"/>
    </source>
</evidence>
<gene>
    <name evidence="5" type="ORF">F6J89_20560</name>
</gene>
<dbReference type="PANTHER" id="PTHR10696:SF56">
    <property type="entry name" value="TAUD_TFDA-LIKE DOMAIN-CONTAINING PROTEIN"/>
    <property type="match status" value="1"/>
</dbReference>
<dbReference type="Gene3D" id="3.60.130.10">
    <property type="entry name" value="Clavaminate synthase-like"/>
    <property type="match status" value="1"/>
</dbReference>
<sequence length="327" mass="38203">MVSVSDTAKLDFINCLNLEDLEHKIFDIYEQIEREGFVIIQAWDASKETFKGVAEFFGHIQNHPNADELGVIKVKPERKKKAEAYERFISKTSGNFWPHTDGVYLDGFCVLNDQVVRVKPPTFVMLQCVRPAQEGGVSTLVDTQKIFEKLWVQSPELMKIAIQPRTISHCAEKHFSSYSPLFEQLSEGRWRVRLRTDLMYIEPWAYSSVKHVIENYLHNPKVRKLHLLKEGQILIVDNYRMLHGRNEITFDVDDINKSRLLHKAWIWDASIDYLHSFRDVPPDPNSFKAFDMHHPLNINKPNKMPRPIKTGIYFQPKLEGLTYVQHQ</sequence>
<name>A0A6B3NHB9_9CYAN</name>
<evidence type="ECO:0000313" key="5">
    <source>
        <dbReference type="EMBL" id="NER29942.1"/>
    </source>
</evidence>
<evidence type="ECO:0000256" key="3">
    <source>
        <dbReference type="ARBA" id="ARBA00023194"/>
    </source>
</evidence>
<organism evidence="5">
    <name type="scientific">Symploca sp. SIO1C4</name>
    <dbReference type="NCBI Taxonomy" id="2607765"/>
    <lineage>
        <taxon>Bacteria</taxon>
        <taxon>Bacillati</taxon>
        <taxon>Cyanobacteriota</taxon>
        <taxon>Cyanophyceae</taxon>
        <taxon>Coleofasciculales</taxon>
        <taxon>Coleofasciculaceae</taxon>
        <taxon>Symploca</taxon>
    </lineage>
</organism>
<dbReference type="GO" id="GO:0017000">
    <property type="term" value="P:antibiotic biosynthetic process"/>
    <property type="evidence" value="ECO:0007669"/>
    <property type="project" value="UniProtKB-KW"/>
</dbReference>